<feature type="non-terminal residue" evidence="2">
    <location>
        <position position="1"/>
    </location>
</feature>
<dbReference type="InterPro" id="IPR051634">
    <property type="entry name" value="Extended_Synaptotagmin"/>
</dbReference>
<feature type="non-terminal residue" evidence="2">
    <location>
        <position position="123"/>
    </location>
</feature>
<dbReference type="Proteomes" id="UP001162483">
    <property type="component" value="Unassembled WGS sequence"/>
</dbReference>
<dbReference type="Gene3D" id="2.60.40.150">
    <property type="entry name" value="C2 domain"/>
    <property type="match status" value="1"/>
</dbReference>
<feature type="domain" description="C2" evidence="1">
    <location>
        <begin position="49"/>
        <end position="123"/>
    </location>
</feature>
<evidence type="ECO:0000313" key="2">
    <source>
        <dbReference type="EMBL" id="CAI9600016.1"/>
    </source>
</evidence>
<dbReference type="InterPro" id="IPR000008">
    <property type="entry name" value="C2_dom"/>
</dbReference>
<comment type="caution">
    <text evidence="2">The sequence shown here is derived from an EMBL/GenBank/DDBJ whole genome shotgun (WGS) entry which is preliminary data.</text>
</comment>
<reference evidence="2" key="1">
    <citation type="submission" date="2023-05" db="EMBL/GenBank/DDBJ databases">
        <authorList>
            <person name="Stuckert A."/>
        </authorList>
    </citation>
    <scope>NUCLEOTIDE SEQUENCE</scope>
</reference>
<dbReference type="SUPFAM" id="SSF49562">
    <property type="entry name" value="C2 domain (Calcium/lipid-binding domain, CaLB)"/>
    <property type="match status" value="1"/>
</dbReference>
<evidence type="ECO:0000259" key="1">
    <source>
        <dbReference type="PROSITE" id="PS50004"/>
    </source>
</evidence>
<organism evidence="2 3">
    <name type="scientific">Staurois parvus</name>
    <dbReference type="NCBI Taxonomy" id="386267"/>
    <lineage>
        <taxon>Eukaryota</taxon>
        <taxon>Metazoa</taxon>
        <taxon>Chordata</taxon>
        <taxon>Craniata</taxon>
        <taxon>Vertebrata</taxon>
        <taxon>Euteleostomi</taxon>
        <taxon>Amphibia</taxon>
        <taxon>Batrachia</taxon>
        <taxon>Anura</taxon>
        <taxon>Neobatrachia</taxon>
        <taxon>Ranoidea</taxon>
        <taxon>Ranidae</taxon>
        <taxon>Staurois</taxon>
    </lineage>
</organism>
<dbReference type="Pfam" id="PF00168">
    <property type="entry name" value="C2"/>
    <property type="match status" value="1"/>
</dbReference>
<protein>
    <recommendedName>
        <fullName evidence="1">C2 domain-containing protein</fullName>
    </recommendedName>
</protein>
<dbReference type="InterPro" id="IPR035892">
    <property type="entry name" value="C2_domain_sf"/>
</dbReference>
<keyword evidence="3" id="KW-1185">Reference proteome</keyword>
<accession>A0ABN9FX48</accession>
<sequence length="123" mass="13756">SAGNGTGPSVPQTPKLRHLKRIAPSLLSLNSVASSVFESNEDYSGTGLLLGEINISIRYASLRRCLIVSVNGCRNLIQCSNHGADPYVRIYLLPDRRWASRKKTSVKRKTLHPIYNERFEFLV</sequence>
<gene>
    <name evidence="2" type="ORF">SPARVUS_LOCUS12691566</name>
</gene>
<proteinExistence type="predicted"/>
<dbReference type="PANTHER" id="PTHR45761">
    <property type="entry name" value="EXTENDED SYNAPTOTAGMIN-LIKE PROTEIN 2, ISOFORM C"/>
    <property type="match status" value="1"/>
</dbReference>
<name>A0ABN9FX48_9NEOB</name>
<dbReference type="PANTHER" id="PTHR45761:SF4">
    <property type="entry name" value="EXTENDED SYNAPTOTAGMIN-3"/>
    <property type="match status" value="1"/>
</dbReference>
<dbReference type="PROSITE" id="PS50004">
    <property type="entry name" value="C2"/>
    <property type="match status" value="1"/>
</dbReference>
<dbReference type="EMBL" id="CATNWA010017375">
    <property type="protein sequence ID" value="CAI9600016.1"/>
    <property type="molecule type" value="Genomic_DNA"/>
</dbReference>
<evidence type="ECO:0000313" key="3">
    <source>
        <dbReference type="Proteomes" id="UP001162483"/>
    </source>
</evidence>